<evidence type="ECO:0000256" key="5">
    <source>
        <dbReference type="SAM" id="Phobius"/>
    </source>
</evidence>
<dbReference type="GO" id="GO:0005524">
    <property type="term" value="F:ATP binding"/>
    <property type="evidence" value="ECO:0007669"/>
    <property type="project" value="UniProtKB-KW"/>
</dbReference>
<sequence>MIRFSSVTDPSLLGEAGELEIRIKPDPYNGTITIRILVIGMTKEELVDCLGTIAQSGTSKFLKALKFHIVHGIVIVVGFFYFSYTFHRIDLLQRAMTHASFSEENNRALSILGTSIIEHLCPLAKACNVESSCPVDGMRLGLHKIVRVSHNTNCTTPAIVCGAFRAIFAAVALDSGKSDDASSVLECPYSYRVMVFIYRINFMYALELEWLNNCTIMTISKDRVKPSPMPDSCWKLSEIFATGIVIGSSWQ</sequence>
<keyword evidence="7" id="KW-1185">Reference proteome</keyword>
<proteinExistence type="inferred from homology"/>
<dbReference type="EnsemblPlants" id="AUR62039786-RA">
    <property type="protein sequence ID" value="AUR62039786-RA:cds"/>
    <property type="gene ID" value="AUR62039786"/>
</dbReference>
<dbReference type="InterPro" id="IPR036890">
    <property type="entry name" value="HATPase_C_sf"/>
</dbReference>
<dbReference type="Gramene" id="AUR62039786-RA">
    <property type="protein sequence ID" value="AUR62039786-RA:cds"/>
    <property type="gene ID" value="AUR62039786"/>
</dbReference>
<evidence type="ECO:0000256" key="3">
    <source>
        <dbReference type="ARBA" id="ARBA00022840"/>
    </source>
</evidence>
<reference evidence="6" key="1">
    <citation type="journal article" date="2017" name="Nature">
        <title>The genome of Chenopodium quinoa.</title>
        <authorList>
            <person name="Jarvis D.E."/>
            <person name="Ho Y.S."/>
            <person name="Lightfoot D.J."/>
            <person name="Schmoeckel S.M."/>
            <person name="Li B."/>
            <person name="Borm T.J.A."/>
            <person name="Ohyanagi H."/>
            <person name="Mineta K."/>
            <person name="Michell C.T."/>
            <person name="Saber N."/>
            <person name="Kharbatia N.M."/>
            <person name="Rupper R.R."/>
            <person name="Sharp A.R."/>
            <person name="Dally N."/>
            <person name="Boughton B.A."/>
            <person name="Woo Y.H."/>
            <person name="Gao G."/>
            <person name="Schijlen E.G.W.M."/>
            <person name="Guo X."/>
            <person name="Momin A.A."/>
            <person name="Negrao S."/>
            <person name="Al-Babili S."/>
            <person name="Gehring C."/>
            <person name="Roessner U."/>
            <person name="Jung C."/>
            <person name="Murphy K."/>
            <person name="Arold S.T."/>
            <person name="Gojobori T."/>
            <person name="van der Linden C.G."/>
            <person name="van Loo E.N."/>
            <person name="Jellen E.N."/>
            <person name="Maughan P.J."/>
            <person name="Tester M."/>
        </authorList>
    </citation>
    <scope>NUCLEOTIDE SEQUENCE [LARGE SCALE GENOMIC DNA]</scope>
    <source>
        <strain evidence="6">cv. PI 614886</strain>
    </source>
</reference>
<keyword evidence="2" id="KW-0547">Nucleotide-binding</keyword>
<name>A0A803N3E4_CHEQI</name>
<organism evidence="6 7">
    <name type="scientific">Chenopodium quinoa</name>
    <name type="common">Quinoa</name>
    <dbReference type="NCBI Taxonomy" id="63459"/>
    <lineage>
        <taxon>Eukaryota</taxon>
        <taxon>Viridiplantae</taxon>
        <taxon>Streptophyta</taxon>
        <taxon>Embryophyta</taxon>
        <taxon>Tracheophyta</taxon>
        <taxon>Spermatophyta</taxon>
        <taxon>Magnoliopsida</taxon>
        <taxon>eudicotyledons</taxon>
        <taxon>Gunneridae</taxon>
        <taxon>Pentapetalae</taxon>
        <taxon>Caryophyllales</taxon>
        <taxon>Chenopodiaceae</taxon>
        <taxon>Chenopodioideae</taxon>
        <taxon>Atripliceae</taxon>
        <taxon>Chenopodium</taxon>
    </lineage>
</organism>
<keyword evidence="5" id="KW-0472">Membrane</keyword>
<dbReference type="InterPro" id="IPR001404">
    <property type="entry name" value="Hsp90_fam"/>
</dbReference>
<dbReference type="Proteomes" id="UP000596660">
    <property type="component" value="Unplaced"/>
</dbReference>
<evidence type="ECO:0000256" key="4">
    <source>
        <dbReference type="ARBA" id="ARBA00023186"/>
    </source>
</evidence>
<accession>A0A803N3E4</accession>
<keyword evidence="4" id="KW-0143">Chaperone</keyword>
<dbReference type="InterPro" id="IPR036389">
    <property type="entry name" value="RNase_III_sf"/>
</dbReference>
<feature type="transmembrane region" description="Helical" evidence="5">
    <location>
        <begin position="67"/>
        <end position="86"/>
    </location>
</feature>
<dbReference type="Gene3D" id="3.30.565.10">
    <property type="entry name" value="Histidine kinase-like ATPase, C-terminal domain"/>
    <property type="match status" value="1"/>
</dbReference>
<keyword evidence="3" id="KW-0067">ATP-binding</keyword>
<dbReference type="InterPro" id="IPR020575">
    <property type="entry name" value="Hsp90_N"/>
</dbReference>
<comment type="similarity">
    <text evidence="1">Belongs to the heat shock protein 90 family.</text>
</comment>
<dbReference type="GO" id="GO:0140662">
    <property type="term" value="F:ATP-dependent protein folding chaperone"/>
    <property type="evidence" value="ECO:0007669"/>
    <property type="project" value="InterPro"/>
</dbReference>
<reference evidence="6" key="2">
    <citation type="submission" date="2021-03" db="UniProtKB">
        <authorList>
            <consortium name="EnsemblPlants"/>
        </authorList>
    </citation>
    <scope>IDENTIFICATION</scope>
</reference>
<evidence type="ECO:0000313" key="7">
    <source>
        <dbReference type="Proteomes" id="UP000596660"/>
    </source>
</evidence>
<dbReference type="GO" id="GO:0051082">
    <property type="term" value="F:unfolded protein binding"/>
    <property type="evidence" value="ECO:0007669"/>
    <property type="project" value="InterPro"/>
</dbReference>
<dbReference type="GO" id="GO:0006396">
    <property type="term" value="P:RNA processing"/>
    <property type="evidence" value="ECO:0007669"/>
    <property type="project" value="InterPro"/>
</dbReference>
<dbReference type="SUPFAM" id="SSF69065">
    <property type="entry name" value="RNase III domain-like"/>
    <property type="match status" value="1"/>
</dbReference>
<dbReference type="GO" id="GO:0016887">
    <property type="term" value="F:ATP hydrolysis activity"/>
    <property type="evidence" value="ECO:0007669"/>
    <property type="project" value="InterPro"/>
</dbReference>
<protein>
    <submittedName>
        <fullName evidence="6">Uncharacterized protein</fullName>
    </submittedName>
</protein>
<evidence type="ECO:0000256" key="1">
    <source>
        <dbReference type="ARBA" id="ARBA00008239"/>
    </source>
</evidence>
<keyword evidence="5" id="KW-1133">Transmembrane helix</keyword>
<dbReference type="SUPFAM" id="SSF55874">
    <property type="entry name" value="ATPase domain of HSP90 chaperone/DNA topoisomerase II/histidine kinase"/>
    <property type="match status" value="1"/>
</dbReference>
<evidence type="ECO:0000313" key="6">
    <source>
        <dbReference type="EnsemblPlants" id="AUR62039786-RA:cds"/>
    </source>
</evidence>
<dbReference type="PRINTS" id="PR00775">
    <property type="entry name" value="HEATSHOCK90"/>
</dbReference>
<dbReference type="Gene3D" id="1.10.1520.10">
    <property type="entry name" value="Ribonuclease III domain"/>
    <property type="match status" value="1"/>
</dbReference>
<dbReference type="PANTHER" id="PTHR11528">
    <property type="entry name" value="HEAT SHOCK PROTEIN 90 FAMILY MEMBER"/>
    <property type="match status" value="1"/>
</dbReference>
<keyword evidence="5" id="KW-0812">Transmembrane</keyword>
<dbReference type="AlphaFoldDB" id="A0A803N3E4"/>
<evidence type="ECO:0000256" key="2">
    <source>
        <dbReference type="ARBA" id="ARBA00022741"/>
    </source>
</evidence>
<dbReference type="GO" id="GO:0004525">
    <property type="term" value="F:ribonuclease III activity"/>
    <property type="evidence" value="ECO:0007669"/>
    <property type="project" value="InterPro"/>
</dbReference>